<evidence type="ECO:0000313" key="3">
    <source>
        <dbReference type="WBParaSite" id="PSAMB.scaffold6477size9402.g28597.t1"/>
    </source>
</evidence>
<feature type="compositionally biased region" description="Polar residues" evidence="1">
    <location>
        <begin position="36"/>
        <end position="46"/>
    </location>
</feature>
<sequence>MDEGKKPIILHPSALDGSDMQPIDLDSPPLLEKTHSTQGSVAMTLC</sequence>
<keyword evidence="2" id="KW-1185">Reference proteome</keyword>
<evidence type="ECO:0000313" key="4">
    <source>
        <dbReference type="WBParaSite" id="PSAMB.scaffold6760size8838.g29043.t1"/>
    </source>
</evidence>
<feature type="region of interest" description="Disordered" evidence="1">
    <location>
        <begin position="1"/>
        <end position="46"/>
    </location>
</feature>
<reference evidence="3 4" key="1">
    <citation type="submission" date="2022-11" db="UniProtKB">
        <authorList>
            <consortium name="WormBaseParasite"/>
        </authorList>
    </citation>
    <scope>IDENTIFICATION</scope>
</reference>
<accession>A0A914X5A4</accession>
<organism evidence="2 4">
    <name type="scientific">Plectus sambesii</name>
    <dbReference type="NCBI Taxonomy" id="2011161"/>
    <lineage>
        <taxon>Eukaryota</taxon>
        <taxon>Metazoa</taxon>
        <taxon>Ecdysozoa</taxon>
        <taxon>Nematoda</taxon>
        <taxon>Chromadorea</taxon>
        <taxon>Plectida</taxon>
        <taxon>Plectina</taxon>
        <taxon>Plectoidea</taxon>
        <taxon>Plectidae</taxon>
        <taxon>Plectus</taxon>
    </lineage>
</organism>
<dbReference type="AlphaFoldDB" id="A0A914X5A4"/>
<protein>
    <submittedName>
        <fullName evidence="3 4">Uncharacterized protein</fullName>
    </submittedName>
</protein>
<dbReference type="WBParaSite" id="PSAMB.scaffold6760size8838.g29043.t1">
    <property type="protein sequence ID" value="PSAMB.scaffold6760size8838.g29043.t1"/>
    <property type="gene ID" value="PSAMB.scaffold6760size8838.g29043"/>
</dbReference>
<dbReference type="WBParaSite" id="PSAMB.scaffold6477size9402.g28597.t1">
    <property type="protein sequence ID" value="PSAMB.scaffold6477size9402.g28597.t1"/>
    <property type="gene ID" value="PSAMB.scaffold6477size9402.g28597"/>
</dbReference>
<dbReference type="Proteomes" id="UP000887566">
    <property type="component" value="Unplaced"/>
</dbReference>
<evidence type="ECO:0000256" key="1">
    <source>
        <dbReference type="SAM" id="MobiDB-lite"/>
    </source>
</evidence>
<name>A0A914X5A4_9BILA</name>
<evidence type="ECO:0000313" key="2">
    <source>
        <dbReference type="Proteomes" id="UP000887566"/>
    </source>
</evidence>
<proteinExistence type="predicted"/>